<protein>
    <recommendedName>
        <fullName evidence="4">Peptidase M20 dimerisation domain-containing protein</fullName>
    </recommendedName>
</protein>
<accession>A0A6H0XP05</accession>
<dbReference type="PANTHER" id="PTHR11014:SF63">
    <property type="entry name" value="METALLOPEPTIDASE, PUTATIVE (AFU_ORTHOLOGUE AFUA_6G09600)-RELATED"/>
    <property type="match status" value="1"/>
</dbReference>
<dbReference type="Proteomes" id="UP000503462">
    <property type="component" value="Chromosome 1"/>
</dbReference>
<dbReference type="SUPFAM" id="SSF53187">
    <property type="entry name" value="Zn-dependent exopeptidases"/>
    <property type="match status" value="1"/>
</dbReference>
<keyword evidence="6" id="KW-1185">Reference proteome</keyword>
<dbReference type="OrthoDB" id="6119954at2759"/>
<reference evidence="5 6" key="1">
    <citation type="journal article" date="2016" name="Sci. Rep.">
        <title>Peltaster fructicola genome reveals evolution from an invasive phytopathogen to an ectophytic parasite.</title>
        <authorList>
            <person name="Xu C."/>
            <person name="Chen H."/>
            <person name="Gleason M.L."/>
            <person name="Xu J.R."/>
            <person name="Liu H."/>
            <person name="Zhang R."/>
            <person name="Sun G."/>
        </authorList>
    </citation>
    <scope>NUCLEOTIDE SEQUENCE [LARGE SCALE GENOMIC DNA]</scope>
    <source>
        <strain evidence="5 6">LNHT1506</strain>
    </source>
</reference>
<name>A0A6H0XP05_9PEZI</name>
<evidence type="ECO:0000256" key="2">
    <source>
        <dbReference type="ARBA" id="ARBA00006247"/>
    </source>
</evidence>
<evidence type="ECO:0000259" key="4">
    <source>
        <dbReference type="Pfam" id="PF07687"/>
    </source>
</evidence>
<keyword evidence="3" id="KW-0378">Hydrolase</keyword>
<dbReference type="EMBL" id="CP051139">
    <property type="protein sequence ID" value="QIW96219.1"/>
    <property type="molecule type" value="Genomic_DNA"/>
</dbReference>
<dbReference type="FunFam" id="3.30.70.360:FF:000001">
    <property type="entry name" value="N-acetyldiaminopimelate deacetylase"/>
    <property type="match status" value="1"/>
</dbReference>
<gene>
    <name evidence="5" type="ORF">AMS68_001737</name>
</gene>
<dbReference type="InterPro" id="IPR036264">
    <property type="entry name" value="Bact_exopeptidase_dim_dom"/>
</dbReference>
<dbReference type="Gene3D" id="3.30.70.360">
    <property type="match status" value="1"/>
</dbReference>
<feature type="domain" description="Peptidase M20 dimerisation" evidence="4">
    <location>
        <begin position="188"/>
        <end position="283"/>
    </location>
</feature>
<proteinExistence type="inferred from homology"/>
<dbReference type="Pfam" id="PF01546">
    <property type="entry name" value="Peptidase_M20"/>
    <property type="match status" value="1"/>
</dbReference>
<organism evidence="5 6">
    <name type="scientific">Peltaster fructicola</name>
    <dbReference type="NCBI Taxonomy" id="286661"/>
    <lineage>
        <taxon>Eukaryota</taxon>
        <taxon>Fungi</taxon>
        <taxon>Dikarya</taxon>
        <taxon>Ascomycota</taxon>
        <taxon>Pezizomycotina</taxon>
        <taxon>Dothideomycetes</taxon>
        <taxon>Dothideomycetes incertae sedis</taxon>
        <taxon>Peltaster</taxon>
    </lineage>
</organism>
<evidence type="ECO:0000256" key="1">
    <source>
        <dbReference type="ARBA" id="ARBA00006153"/>
    </source>
</evidence>
<dbReference type="SUPFAM" id="SSF55031">
    <property type="entry name" value="Bacterial exopeptidase dimerisation domain"/>
    <property type="match status" value="1"/>
</dbReference>
<comment type="similarity">
    <text evidence="1">Belongs to the peptidase M20 family.</text>
</comment>
<dbReference type="GO" id="GO:0016787">
    <property type="term" value="F:hydrolase activity"/>
    <property type="evidence" value="ECO:0007669"/>
    <property type="project" value="UniProtKB-KW"/>
</dbReference>
<dbReference type="InterPro" id="IPR017439">
    <property type="entry name" value="Amidohydrolase"/>
</dbReference>
<evidence type="ECO:0000313" key="5">
    <source>
        <dbReference type="EMBL" id="QIW96219.1"/>
    </source>
</evidence>
<dbReference type="InterPro" id="IPR011650">
    <property type="entry name" value="Peptidase_M20_dimer"/>
</dbReference>
<evidence type="ECO:0000313" key="6">
    <source>
        <dbReference type="Proteomes" id="UP000503462"/>
    </source>
</evidence>
<dbReference type="Gene3D" id="3.40.630.10">
    <property type="entry name" value="Zn peptidases"/>
    <property type="match status" value="1"/>
</dbReference>
<dbReference type="InterPro" id="IPR002933">
    <property type="entry name" value="Peptidase_M20"/>
</dbReference>
<dbReference type="AlphaFoldDB" id="A0A6H0XP05"/>
<dbReference type="NCBIfam" id="TIGR01891">
    <property type="entry name" value="amidohydrolases"/>
    <property type="match status" value="1"/>
</dbReference>
<dbReference type="Pfam" id="PF07687">
    <property type="entry name" value="M20_dimer"/>
    <property type="match status" value="1"/>
</dbReference>
<dbReference type="PANTHER" id="PTHR11014">
    <property type="entry name" value="PEPTIDASE M20 FAMILY MEMBER"/>
    <property type="match status" value="1"/>
</dbReference>
<sequence>MAASMSFNDIFERYRPDLSQYEDLYKRFHQNAEISTLEAETSSIIEEHLRKLSDGALDIRTKIGGYGLIGICENGSGPTVLIRADMDAMAVEEKTGLPYASKKTQKDNTDATETLLAARDSWAGTLIALFQPAEERGSGAESMVDDGLFNSQRHACPIPDICMAQHVYPILAGRVLTKSGPFFSAADSYRITIYGRGGHGSMPHKCIDPVVVASHIIIRLQTIVSREVPPNETVVITVGSVQSGNTVNVIGDEAILQVNVRTVSQKWRETVLSSIKRVVDAECQASRCPKPAKYERLNEYPLTENDSEGIRRIRESFDHYFGDSHQAVDQAFLASEDFSRLATAVNKPYIYWVFGGVAEDEWQEREKDGTLDELPVNHSPYFKPAIQPTLQTGMDALVVGAMTWLGKDIQQEKV</sequence>
<comment type="similarity">
    <text evidence="2">Belongs to the peptidase M20A family.</text>
</comment>
<evidence type="ECO:0000256" key="3">
    <source>
        <dbReference type="ARBA" id="ARBA00022801"/>
    </source>
</evidence>